<dbReference type="Proteomes" id="UP001358586">
    <property type="component" value="Chromosome 10"/>
</dbReference>
<reference evidence="2 3" key="1">
    <citation type="submission" date="2023-03" db="EMBL/GenBank/DDBJ databases">
        <title>WGS of Gossypium arboreum.</title>
        <authorList>
            <person name="Yu D."/>
        </authorList>
    </citation>
    <scope>NUCLEOTIDE SEQUENCE [LARGE SCALE GENOMIC DNA]</scope>
    <source>
        <tissue evidence="2">Leaf</tissue>
    </source>
</reference>
<sequence length="105" mass="12655">MKKLQWEKEQLEELRWARPTNEFNGKNVLPSLEWMQKPKPIYEDYAKKNWMELPQFLTDQYEAKIELSKEMELEEEEEKDLEEDPEEESEGKPSNADEESKSKSD</sequence>
<comment type="caution">
    <text evidence="2">The sequence shown here is derived from an EMBL/GenBank/DDBJ whole genome shotgun (WGS) entry which is preliminary data.</text>
</comment>
<feature type="region of interest" description="Disordered" evidence="1">
    <location>
        <begin position="67"/>
        <end position="105"/>
    </location>
</feature>
<feature type="compositionally biased region" description="Acidic residues" evidence="1">
    <location>
        <begin position="72"/>
        <end position="89"/>
    </location>
</feature>
<gene>
    <name evidence="2" type="ORF">PVK06_034777</name>
</gene>
<proteinExistence type="predicted"/>
<evidence type="ECO:0000313" key="2">
    <source>
        <dbReference type="EMBL" id="KAK5793625.1"/>
    </source>
</evidence>
<evidence type="ECO:0000256" key="1">
    <source>
        <dbReference type="SAM" id="MobiDB-lite"/>
    </source>
</evidence>
<organism evidence="2 3">
    <name type="scientific">Gossypium arboreum</name>
    <name type="common">Tree cotton</name>
    <name type="synonym">Gossypium nanking</name>
    <dbReference type="NCBI Taxonomy" id="29729"/>
    <lineage>
        <taxon>Eukaryota</taxon>
        <taxon>Viridiplantae</taxon>
        <taxon>Streptophyta</taxon>
        <taxon>Embryophyta</taxon>
        <taxon>Tracheophyta</taxon>
        <taxon>Spermatophyta</taxon>
        <taxon>Magnoliopsida</taxon>
        <taxon>eudicotyledons</taxon>
        <taxon>Gunneridae</taxon>
        <taxon>Pentapetalae</taxon>
        <taxon>rosids</taxon>
        <taxon>malvids</taxon>
        <taxon>Malvales</taxon>
        <taxon>Malvaceae</taxon>
        <taxon>Malvoideae</taxon>
        <taxon>Gossypium</taxon>
    </lineage>
</organism>
<accession>A0ABR0NF28</accession>
<keyword evidence="3" id="KW-1185">Reference proteome</keyword>
<name>A0ABR0NF28_GOSAR</name>
<dbReference type="EMBL" id="JARKNE010000010">
    <property type="protein sequence ID" value="KAK5793625.1"/>
    <property type="molecule type" value="Genomic_DNA"/>
</dbReference>
<protein>
    <submittedName>
        <fullName evidence="2">Uncharacterized protein</fullName>
    </submittedName>
</protein>
<evidence type="ECO:0000313" key="3">
    <source>
        <dbReference type="Proteomes" id="UP001358586"/>
    </source>
</evidence>